<gene>
    <name evidence="1" type="ORF">SB4_15940</name>
</gene>
<evidence type="ECO:0000313" key="1">
    <source>
        <dbReference type="EMBL" id="KTT96324.1"/>
    </source>
</evidence>
<evidence type="ECO:0000313" key="2">
    <source>
        <dbReference type="Proteomes" id="UP000074072"/>
    </source>
</evidence>
<proteinExistence type="predicted"/>
<dbReference type="AlphaFoldDB" id="A0A147IM48"/>
<dbReference type="EMBL" id="LDTE01000114">
    <property type="protein sequence ID" value="KTT96324.1"/>
    <property type="molecule type" value="Genomic_DNA"/>
</dbReference>
<protein>
    <submittedName>
        <fullName evidence="1">Uncharacterized protein</fullName>
    </submittedName>
</protein>
<comment type="caution">
    <text evidence="1">The sequence shown here is derived from an EMBL/GenBank/DDBJ whole genome shotgun (WGS) entry which is preliminary data.</text>
</comment>
<accession>A0A147IM48</accession>
<name>A0A147IM48_9SPHN</name>
<dbReference type="Proteomes" id="UP000074072">
    <property type="component" value="Unassembled WGS sequence"/>
</dbReference>
<reference evidence="1 2" key="1">
    <citation type="journal article" date="2016" name="Front. Microbiol.">
        <title>Genomic Resource of Rice Seed Associated Bacteria.</title>
        <authorList>
            <person name="Midha S."/>
            <person name="Bansal K."/>
            <person name="Sharma S."/>
            <person name="Kumar N."/>
            <person name="Patil P.P."/>
            <person name="Chaudhry V."/>
            <person name="Patil P.B."/>
        </authorList>
    </citation>
    <scope>NUCLEOTIDE SEQUENCE [LARGE SCALE GENOMIC DNA]</scope>
    <source>
        <strain evidence="1 2">SB4</strain>
    </source>
</reference>
<organism evidence="1 2">
    <name type="scientific">Sphingomonas sanguinis</name>
    <dbReference type="NCBI Taxonomy" id="33051"/>
    <lineage>
        <taxon>Bacteria</taxon>
        <taxon>Pseudomonadati</taxon>
        <taxon>Pseudomonadota</taxon>
        <taxon>Alphaproteobacteria</taxon>
        <taxon>Sphingomonadales</taxon>
        <taxon>Sphingomonadaceae</taxon>
        <taxon>Sphingomonas</taxon>
    </lineage>
</organism>
<sequence length="89" mass="9298">MTATATAIITTDLMTLLTGYDREFEGYGEGVTAIAGRDYGEAIDALLLTDKEAELADADANCGGIAHHDVAALSEMDGLGFAEPRFDGL</sequence>